<protein>
    <recommendedName>
        <fullName evidence="3">PAS domain-containing protein</fullName>
    </recommendedName>
</protein>
<evidence type="ECO:0000313" key="2">
    <source>
        <dbReference type="Proteomes" id="UP001597460"/>
    </source>
</evidence>
<evidence type="ECO:0000313" key="1">
    <source>
        <dbReference type="EMBL" id="MFD2532318.1"/>
    </source>
</evidence>
<organism evidence="1 2">
    <name type="scientific">Gracilimonas halophila</name>
    <dbReference type="NCBI Taxonomy" id="1834464"/>
    <lineage>
        <taxon>Bacteria</taxon>
        <taxon>Pseudomonadati</taxon>
        <taxon>Balneolota</taxon>
        <taxon>Balneolia</taxon>
        <taxon>Balneolales</taxon>
        <taxon>Balneolaceae</taxon>
        <taxon>Gracilimonas</taxon>
    </lineage>
</organism>
<proteinExistence type="predicted"/>
<evidence type="ECO:0008006" key="3">
    <source>
        <dbReference type="Google" id="ProtNLM"/>
    </source>
</evidence>
<accession>A0ABW5JLI6</accession>
<sequence>MIDRQKIIEIFKASPTPTSIVSADDPEFSFVQMNDAYLEMTGGN</sequence>
<keyword evidence="2" id="KW-1185">Reference proteome</keyword>
<name>A0ABW5JLI6_9BACT</name>
<comment type="caution">
    <text evidence="1">The sequence shown here is derived from an EMBL/GenBank/DDBJ whole genome shotgun (WGS) entry which is preliminary data.</text>
</comment>
<reference evidence="2" key="1">
    <citation type="journal article" date="2019" name="Int. J. Syst. Evol. Microbiol.">
        <title>The Global Catalogue of Microorganisms (GCM) 10K type strain sequencing project: providing services to taxonomists for standard genome sequencing and annotation.</title>
        <authorList>
            <consortium name="The Broad Institute Genomics Platform"/>
            <consortium name="The Broad Institute Genome Sequencing Center for Infectious Disease"/>
            <person name="Wu L."/>
            <person name="Ma J."/>
        </authorList>
    </citation>
    <scope>NUCLEOTIDE SEQUENCE [LARGE SCALE GENOMIC DNA]</scope>
    <source>
        <strain evidence="2">KCTC 52042</strain>
    </source>
</reference>
<dbReference type="Proteomes" id="UP001597460">
    <property type="component" value="Unassembled WGS sequence"/>
</dbReference>
<dbReference type="EMBL" id="JBHULI010000024">
    <property type="protein sequence ID" value="MFD2532318.1"/>
    <property type="molecule type" value="Genomic_DNA"/>
</dbReference>
<gene>
    <name evidence="1" type="ORF">ACFSVN_07655</name>
</gene>
<dbReference type="RefSeq" id="WP_390300657.1">
    <property type="nucleotide sequence ID" value="NZ_JBHULI010000024.1"/>
</dbReference>